<comment type="caution">
    <text evidence="2">The sequence shown here is derived from an EMBL/GenBank/DDBJ whole genome shotgun (WGS) entry which is preliminary data.</text>
</comment>
<protein>
    <recommendedName>
        <fullName evidence="1">STAS domain-containing protein</fullName>
    </recommendedName>
</protein>
<sequence>MTSLGGPQAGPGEFGEGDVLYTDPHLRVVWSTADSSLLLNGELDVSNSDAVGTALAYARGGSDPLVVDTGGLRFVDLAGLRALLAPGPLGDPSVRLRNVPPYLRRLLDILGHPA</sequence>
<dbReference type="Proteomes" id="UP000603904">
    <property type="component" value="Unassembled WGS sequence"/>
</dbReference>
<name>A0ABQ4GAC3_9ACTN</name>
<keyword evidence="3" id="KW-1185">Reference proteome</keyword>
<evidence type="ECO:0000313" key="3">
    <source>
        <dbReference type="Proteomes" id="UP000603904"/>
    </source>
</evidence>
<dbReference type="Pfam" id="PF13466">
    <property type="entry name" value="STAS_2"/>
    <property type="match status" value="1"/>
</dbReference>
<dbReference type="Gene3D" id="3.30.750.24">
    <property type="entry name" value="STAS domain"/>
    <property type="match status" value="1"/>
</dbReference>
<proteinExistence type="predicted"/>
<evidence type="ECO:0000259" key="1">
    <source>
        <dbReference type="PROSITE" id="PS50801"/>
    </source>
</evidence>
<dbReference type="InterPro" id="IPR002645">
    <property type="entry name" value="STAS_dom"/>
</dbReference>
<dbReference type="PROSITE" id="PS50801">
    <property type="entry name" value="STAS"/>
    <property type="match status" value="1"/>
</dbReference>
<reference evidence="2 3" key="1">
    <citation type="submission" date="2021-01" db="EMBL/GenBank/DDBJ databases">
        <title>Whole genome shotgun sequence of Microbispora corallina NBRC 16416.</title>
        <authorList>
            <person name="Komaki H."/>
            <person name="Tamura T."/>
        </authorList>
    </citation>
    <scope>NUCLEOTIDE SEQUENCE [LARGE SCALE GENOMIC DNA]</scope>
    <source>
        <strain evidence="2 3">NBRC 16416</strain>
    </source>
</reference>
<feature type="domain" description="STAS" evidence="1">
    <location>
        <begin position="37"/>
        <end position="114"/>
    </location>
</feature>
<dbReference type="EMBL" id="BOOC01000050">
    <property type="protein sequence ID" value="GIH44029.1"/>
    <property type="molecule type" value="Genomic_DNA"/>
</dbReference>
<dbReference type="InterPro" id="IPR058548">
    <property type="entry name" value="MlaB-like_STAS"/>
</dbReference>
<accession>A0ABQ4GAC3</accession>
<dbReference type="RefSeq" id="WP_204061063.1">
    <property type="nucleotide sequence ID" value="NZ_BAAAGP010000040.1"/>
</dbReference>
<dbReference type="InterPro" id="IPR036513">
    <property type="entry name" value="STAS_dom_sf"/>
</dbReference>
<dbReference type="SUPFAM" id="SSF52091">
    <property type="entry name" value="SpoIIaa-like"/>
    <property type="match status" value="1"/>
</dbReference>
<organism evidence="2 3">
    <name type="scientific">Microbispora corallina</name>
    <dbReference type="NCBI Taxonomy" id="83302"/>
    <lineage>
        <taxon>Bacteria</taxon>
        <taxon>Bacillati</taxon>
        <taxon>Actinomycetota</taxon>
        <taxon>Actinomycetes</taxon>
        <taxon>Streptosporangiales</taxon>
        <taxon>Streptosporangiaceae</taxon>
        <taxon>Microbispora</taxon>
    </lineage>
</organism>
<dbReference type="CDD" id="cd07043">
    <property type="entry name" value="STAS_anti-anti-sigma_factors"/>
    <property type="match status" value="1"/>
</dbReference>
<gene>
    <name evidence="2" type="ORF">Mco01_70290</name>
</gene>
<evidence type="ECO:0000313" key="2">
    <source>
        <dbReference type="EMBL" id="GIH44029.1"/>
    </source>
</evidence>